<dbReference type="PANTHER" id="PTHR33154:SF12">
    <property type="entry name" value="TRANSCRIPTIONAL REGULATORY PROTEIN"/>
    <property type="match status" value="1"/>
</dbReference>
<sequence>MSTEIAMDHPAATDLRLARVLAALADPARLLAVRALAAKGESPCTELRRAAGLTISHSTFSHHQRVLREAGVIRVRVDGSRRVLSLRRDELDAHFPGLLSAVLDTVPELLGTGAGTTPGT</sequence>
<keyword evidence="2 5" id="KW-0238">DNA-binding</keyword>
<dbReference type="InterPro" id="IPR051081">
    <property type="entry name" value="HTH_MetalResp_TranReg"/>
</dbReference>
<keyword evidence="1" id="KW-0805">Transcription regulation</keyword>
<dbReference type="AlphaFoldDB" id="A0A7W7RAH6"/>
<evidence type="ECO:0000256" key="1">
    <source>
        <dbReference type="ARBA" id="ARBA00023015"/>
    </source>
</evidence>
<organism evidence="5 6">
    <name type="scientific">Kitasatospora kifunensis</name>
    <name type="common">Streptomyces kifunensis</name>
    <dbReference type="NCBI Taxonomy" id="58351"/>
    <lineage>
        <taxon>Bacteria</taxon>
        <taxon>Bacillati</taxon>
        <taxon>Actinomycetota</taxon>
        <taxon>Actinomycetes</taxon>
        <taxon>Kitasatosporales</taxon>
        <taxon>Streptomycetaceae</taxon>
        <taxon>Kitasatospora</taxon>
    </lineage>
</organism>
<dbReference type="RefSeq" id="WP_184945760.1">
    <property type="nucleotide sequence ID" value="NZ_JACHJV010000003.1"/>
</dbReference>
<dbReference type="InterPro" id="IPR011991">
    <property type="entry name" value="ArsR-like_HTH"/>
</dbReference>
<name>A0A7W7RAH6_KITKI</name>
<dbReference type="InterPro" id="IPR036388">
    <property type="entry name" value="WH-like_DNA-bd_sf"/>
</dbReference>
<evidence type="ECO:0000256" key="3">
    <source>
        <dbReference type="ARBA" id="ARBA00023163"/>
    </source>
</evidence>
<comment type="caution">
    <text evidence="5">The sequence shown here is derived from an EMBL/GenBank/DDBJ whole genome shotgun (WGS) entry which is preliminary data.</text>
</comment>
<accession>A0A7W7RAH6</accession>
<feature type="domain" description="HTH arsR-type" evidence="4">
    <location>
        <begin position="9"/>
        <end position="110"/>
    </location>
</feature>
<dbReference type="Proteomes" id="UP000540506">
    <property type="component" value="Unassembled WGS sequence"/>
</dbReference>
<dbReference type="PRINTS" id="PR00778">
    <property type="entry name" value="HTHARSR"/>
</dbReference>
<evidence type="ECO:0000259" key="4">
    <source>
        <dbReference type="PROSITE" id="PS50987"/>
    </source>
</evidence>
<dbReference type="GO" id="GO:0003677">
    <property type="term" value="F:DNA binding"/>
    <property type="evidence" value="ECO:0007669"/>
    <property type="project" value="UniProtKB-KW"/>
</dbReference>
<dbReference type="CDD" id="cd00090">
    <property type="entry name" value="HTH_ARSR"/>
    <property type="match status" value="1"/>
</dbReference>
<dbReference type="GO" id="GO:0003700">
    <property type="term" value="F:DNA-binding transcription factor activity"/>
    <property type="evidence" value="ECO:0007669"/>
    <property type="project" value="InterPro"/>
</dbReference>
<dbReference type="InterPro" id="IPR001845">
    <property type="entry name" value="HTH_ArsR_DNA-bd_dom"/>
</dbReference>
<dbReference type="PROSITE" id="PS50987">
    <property type="entry name" value="HTH_ARSR_2"/>
    <property type="match status" value="1"/>
</dbReference>
<proteinExistence type="predicted"/>
<evidence type="ECO:0000313" key="6">
    <source>
        <dbReference type="Proteomes" id="UP000540506"/>
    </source>
</evidence>
<keyword evidence="6" id="KW-1185">Reference proteome</keyword>
<reference evidence="5 6" key="1">
    <citation type="submission" date="2020-08" db="EMBL/GenBank/DDBJ databases">
        <title>Sequencing the genomes of 1000 actinobacteria strains.</title>
        <authorList>
            <person name="Klenk H.-P."/>
        </authorList>
    </citation>
    <scope>NUCLEOTIDE SEQUENCE [LARGE SCALE GENOMIC DNA]</scope>
    <source>
        <strain evidence="5 6">DSM 41654</strain>
    </source>
</reference>
<dbReference type="Pfam" id="PF12840">
    <property type="entry name" value="HTH_20"/>
    <property type="match status" value="1"/>
</dbReference>
<keyword evidence="3" id="KW-0804">Transcription</keyword>
<protein>
    <submittedName>
        <fullName evidence="5">DNA-binding transcriptional ArsR family regulator</fullName>
    </submittedName>
</protein>
<dbReference type="EMBL" id="JACHJV010000003">
    <property type="protein sequence ID" value="MBB4928398.1"/>
    <property type="molecule type" value="Genomic_DNA"/>
</dbReference>
<dbReference type="SUPFAM" id="SSF46785">
    <property type="entry name" value="Winged helix' DNA-binding domain"/>
    <property type="match status" value="1"/>
</dbReference>
<dbReference type="InterPro" id="IPR036390">
    <property type="entry name" value="WH_DNA-bd_sf"/>
</dbReference>
<evidence type="ECO:0000256" key="2">
    <source>
        <dbReference type="ARBA" id="ARBA00023125"/>
    </source>
</evidence>
<gene>
    <name evidence="5" type="ORF">FHR34_007495</name>
</gene>
<dbReference type="PANTHER" id="PTHR33154">
    <property type="entry name" value="TRANSCRIPTIONAL REGULATOR, ARSR FAMILY"/>
    <property type="match status" value="1"/>
</dbReference>
<dbReference type="SMART" id="SM00418">
    <property type="entry name" value="HTH_ARSR"/>
    <property type="match status" value="1"/>
</dbReference>
<dbReference type="Gene3D" id="1.10.10.10">
    <property type="entry name" value="Winged helix-like DNA-binding domain superfamily/Winged helix DNA-binding domain"/>
    <property type="match status" value="1"/>
</dbReference>
<evidence type="ECO:0000313" key="5">
    <source>
        <dbReference type="EMBL" id="MBB4928398.1"/>
    </source>
</evidence>